<keyword evidence="16" id="KW-1185">Reference proteome</keyword>
<sequence length="919" mass="98504">MNKTNPLRRTQLWTLSALAIAVANTFTPCSAQADQDQDDTTQAASASKTDDQNIETIVVTGSRIKQIDLAGPSPVTVISKEEIEQSGKLTVSDYLHDMNYNSFGSFVPASGYGGGAAGGADISLRGLGSERTLVLIDGRRMPLDPGFSATAANLNIIPFAIVDRIEVLRDGASAIYGSDAIGGVINVITKKDFNGLEFTGQLDRPTGSGGDGANATLTGGLSNDKGNIYFSLDHAQKDAISYKDRSWAKGAYSAYGNPGTVAYAVNPTTGDEDTSVEGVSGGAIACPSSFDSDSTYKDSATVGDICRYRFGSVAWITAATARDTLSVGGNYNFNPGITGFTRMSLTRGESKSVYAPAPASSGFDNDVGLPMMSADNVNNTTGDDLYFYLRPTENGARVDTITDTIVDLVGGVRGSFDLWRPTDWEVALTHSRYAQTDIGTGYGLASALQAAIDDGTYNPLDPSSNTASAADAFNYTISNNNLYVNQGIDGHLSIDNLLSGSFRVPLVIGGEYRDEAFRQLSDAQSDTSFVLDDTGTITDYHLSNVYGSSGGSSQGGRSEYAMYLESELGFLDNRLTVDGALRYDHYNSGAARTSPKIAVAVRPADSLLLRASYSEGFRAPTLYDLYAAPSQSFEAAEDTWLCDSSGDSDACDQSVQRQSFFVGSAALKPETSKNISAGVVFNPIDKLSLEIDYYDIKLKNGIESLTAQQVLDNDNDCRNDGESDGCTDSATKGHVYRNTDDTVNFLYIPKINASNIDTDGFDFSGKYQVGMGRAGRLGLTLDVSYVLSYKVQDGAGEQTYDYIGSILYPSTKGKFGVNWDYRRFTTSVITNYTSKTRDCDYTGGCGLGDVPSFTTYDAQLSWIAPWNSTFTVGVRNLTDKDPPASDYYAGSSDPQGRVSMLGVYSFEGRVPYLSYKQDF</sequence>
<dbReference type="GO" id="GO:0009279">
    <property type="term" value="C:cell outer membrane"/>
    <property type="evidence" value="ECO:0007669"/>
    <property type="project" value="UniProtKB-SubCell"/>
</dbReference>
<dbReference type="PANTHER" id="PTHR47234">
    <property type="match status" value="1"/>
</dbReference>
<dbReference type="PROSITE" id="PS00430">
    <property type="entry name" value="TONB_DEPENDENT_REC_1"/>
    <property type="match status" value="1"/>
</dbReference>
<evidence type="ECO:0000256" key="3">
    <source>
        <dbReference type="ARBA" id="ARBA00022452"/>
    </source>
</evidence>
<dbReference type="InterPro" id="IPR000531">
    <property type="entry name" value="Beta-barrel_TonB"/>
</dbReference>
<dbReference type="Pfam" id="PF00593">
    <property type="entry name" value="TonB_dep_Rec_b-barrel"/>
    <property type="match status" value="1"/>
</dbReference>
<gene>
    <name evidence="15" type="ORF">G7Y82_16945</name>
</gene>
<dbReference type="RefSeq" id="WP_168149329.1">
    <property type="nucleotide sequence ID" value="NZ_JAAVXB010000011.1"/>
</dbReference>
<dbReference type="PANTHER" id="PTHR47234:SF2">
    <property type="entry name" value="TONB-DEPENDENT RECEPTOR"/>
    <property type="match status" value="1"/>
</dbReference>
<dbReference type="CDD" id="cd01347">
    <property type="entry name" value="ligand_gated_channel"/>
    <property type="match status" value="1"/>
</dbReference>
<comment type="subcellular location">
    <subcellularLocation>
        <location evidence="1 9">Cell outer membrane</location>
        <topology evidence="1 9">Multi-pass membrane protein</topology>
    </subcellularLocation>
</comment>
<feature type="domain" description="TonB-dependent receptor-like beta-barrel" evidence="13">
    <location>
        <begin position="379"/>
        <end position="877"/>
    </location>
</feature>
<keyword evidence="3 9" id="KW-1134">Transmembrane beta strand</keyword>
<proteinExistence type="inferred from homology"/>
<accession>A0A969WES1</accession>
<evidence type="ECO:0000256" key="9">
    <source>
        <dbReference type="PROSITE-ProRule" id="PRU01360"/>
    </source>
</evidence>
<organism evidence="15 16">
    <name type="scientific">Solimonas marina</name>
    <dbReference type="NCBI Taxonomy" id="2714601"/>
    <lineage>
        <taxon>Bacteria</taxon>
        <taxon>Pseudomonadati</taxon>
        <taxon>Pseudomonadota</taxon>
        <taxon>Gammaproteobacteria</taxon>
        <taxon>Nevskiales</taxon>
        <taxon>Nevskiaceae</taxon>
        <taxon>Solimonas</taxon>
    </lineage>
</organism>
<keyword evidence="8 9" id="KW-0998">Cell outer membrane</keyword>
<evidence type="ECO:0000313" key="15">
    <source>
        <dbReference type="EMBL" id="NKF24001.1"/>
    </source>
</evidence>
<keyword evidence="6 10" id="KW-0798">TonB box</keyword>
<feature type="chain" id="PRO_5037723683" evidence="12">
    <location>
        <begin position="34"/>
        <end position="919"/>
    </location>
</feature>
<evidence type="ECO:0000256" key="7">
    <source>
        <dbReference type="ARBA" id="ARBA00023136"/>
    </source>
</evidence>
<dbReference type="Pfam" id="PF07715">
    <property type="entry name" value="Plug"/>
    <property type="match status" value="1"/>
</dbReference>
<dbReference type="AlphaFoldDB" id="A0A969WES1"/>
<dbReference type="Gene3D" id="2.40.170.20">
    <property type="entry name" value="TonB-dependent receptor, beta-barrel domain"/>
    <property type="match status" value="1"/>
</dbReference>
<reference evidence="15" key="1">
    <citation type="submission" date="2020-03" db="EMBL/GenBank/DDBJ databases">
        <title>Solimonas marina sp. nov., isolated from deep seawater of the Pacific Ocean.</title>
        <authorList>
            <person name="Liu X."/>
            <person name="Lai Q."/>
            <person name="Sun F."/>
            <person name="Gai Y."/>
            <person name="Li G."/>
            <person name="Shao Z."/>
        </authorList>
    </citation>
    <scope>NUCLEOTIDE SEQUENCE</scope>
    <source>
        <strain evidence="15">C16B3</strain>
    </source>
</reference>
<keyword evidence="4 9" id="KW-0812">Transmembrane</keyword>
<dbReference type="EMBL" id="JAAVXB010000011">
    <property type="protein sequence ID" value="NKF24001.1"/>
    <property type="molecule type" value="Genomic_DNA"/>
</dbReference>
<evidence type="ECO:0000256" key="11">
    <source>
        <dbReference type="RuleBase" id="RU003357"/>
    </source>
</evidence>
<dbReference type="InterPro" id="IPR039426">
    <property type="entry name" value="TonB-dep_rcpt-like"/>
</dbReference>
<dbReference type="Gene3D" id="2.170.130.10">
    <property type="entry name" value="TonB-dependent receptor, plug domain"/>
    <property type="match status" value="1"/>
</dbReference>
<dbReference type="InterPro" id="IPR036942">
    <property type="entry name" value="Beta-barrel_TonB_sf"/>
</dbReference>
<protein>
    <submittedName>
        <fullName evidence="15">TonB-dependent receptor</fullName>
    </submittedName>
</protein>
<keyword evidence="15" id="KW-0675">Receptor</keyword>
<evidence type="ECO:0000256" key="5">
    <source>
        <dbReference type="ARBA" id="ARBA00022729"/>
    </source>
</evidence>
<feature type="signal peptide" evidence="12">
    <location>
        <begin position="1"/>
        <end position="33"/>
    </location>
</feature>
<name>A0A969WES1_9GAMM</name>
<keyword evidence="5 12" id="KW-0732">Signal</keyword>
<evidence type="ECO:0000256" key="10">
    <source>
        <dbReference type="PROSITE-ProRule" id="PRU10143"/>
    </source>
</evidence>
<feature type="domain" description="TonB-dependent receptor plug" evidence="14">
    <location>
        <begin position="72"/>
        <end position="184"/>
    </location>
</feature>
<evidence type="ECO:0000256" key="2">
    <source>
        <dbReference type="ARBA" id="ARBA00022448"/>
    </source>
</evidence>
<dbReference type="InterPro" id="IPR037066">
    <property type="entry name" value="Plug_dom_sf"/>
</dbReference>
<evidence type="ECO:0000256" key="12">
    <source>
        <dbReference type="SAM" id="SignalP"/>
    </source>
</evidence>
<evidence type="ECO:0000256" key="1">
    <source>
        <dbReference type="ARBA" id="ARBA00004571"/>
    </source>
</evidence>
<dbReference type="SUPFAM" id="SSF56935">
    <property type="entry name" value="Porins"/>
    <property type="match status" value="1"/>
</dbReference>
<evidence type="ECO:0000259" key="14">
    <source>
        <dbReference type="Pfam" id="PF07715"/>
    </source>
</evidence>
<evidence type="ECO:0000256" key="8">
    <source>
        <dbReference type="ARBA" id="ARBA00023237"/>
    </source>
</evidence>
<evidence type="ECO:0000259" key="13">
    <source>
        <dbReference type="Pfam" id="PF00593"/>
    </source>
</evidence>
<dbReference type="Proteomes" id="UP000653472">
    <property type="component" value="Unassembled WGS sequence"/>
</dbReference>
<feature type="short sequence motif" description="TonB box" evidence="10">
    <location>
        <begin position="56"/>
        <end position="62"/>
    </location>
</feature>
<comment type="similarity">
    <text evidence="9 11">Belongs to the TonB-dependent receptor family.</text>
</comment>
<keyword evidence="7 9" id="KW-0472">Membrane</keyword>
<keyword evidence="2 9" id="KW-0813">Transport</keyword>
<dbReference type="InterPro" id="IPR010916">
    <property type="entry name" value="TonB_box_CS"/>
</dbReference>
<comment type="caution">
    <text evidence="15">The sequence shown here is derived from an EMBL/GenBank/DDBJ whole genome shotgun (WGS) entry which is preliminary data.</text>
</comment>
<dbReference type="InterPro" id="IPR012910">
    <property type="entry name" value="Plug_dom"/>
</dbReference>
<evidence type="ECO:0000313" key="16">
    <source>
        <dbReference type="Proteomes" id="UP000653472"/>
    </source>
</evidence>
<evidence type="ECO:0000256" key="6">
    <source>
        <dbReference type="ARBA" id="ARBA00023077"/>
    </source>
</evidence>
<evidence type="ECO:0000256" key="4">
    <source>
        <dbReference type="ARBA" id="ARBA00022692"/>
    </source>
</evidence>
<dbReference type="PROSITE" id="PS52016">
    <property type="entry name" value="TONB_DEPENDENT_REC_3"/>
    <property type="match status" value="1"/>
</dbReference>